<dbReference type="GO" id="GO:0009279">
    <property type="term" value="C:cell outer membrane"/>
    <property type="evidence" value="ECO:0007669"/>
    <property type="project" value="UniProtKB-SubCell"/>
</dbReference>
<evidence type="ECO:0000256" key="3">
    <source>
        <dbReference type="ARBA" id="ARBA00022452"/>
    </source>
</evidence>
<evidence type="ECO:0000256" key="11">
    <source>
        <dbReference type="RuleBase" id="RU003357"/>
    </source>
</evidence>
<dbReference type="SUPFAM" id="SSF49464">
    <property type="entry name" value="Carboxypeptidase regulatory domain-like"/>
    <property type="match status" value="1"/>
</dbReference>
<comment type="caution">
    <text evidence="15">The sequence shown here is derived from an EMBL/GenBank/DDBJ whole genome shotgun (WGS) entry which is preliminary data.</text>
</comment>
<evidence type="ECO:0000256" key="6">
    <source>
        <dbReference type="ARBA" id="ARBA00023077"/>
    </source>
</evidence>
<reference evidence="15 16" key="1">
    <citation type="submission" date="2018-05" db="EMBL/GenBank/DDBJ databases">
        <title>Mucilaginibacter hurinus sp. nov., isolated from briquette warehouse soil.</title>
        <authorList>
            <person name="Choi L."/>
        </authorList>
    </citation>
    <scope>NUCLEOTIDE SEQUENCE [LARGE SCALE GENOMIC DNA]</scope>
    <source>
        <strain evidence="15 16">ZR32</strain>
    </source>
</reference>
<evidence type="ECO:0000256" key="12">
    <source>
        <dbReference type="SAM" id="SignalP"/>
    </source>
</evidence>
<feature type="signal peptide" evidence="12">
    <location>
        <begin position="1"/>
        <end position="20"/>
    </location>
</feature>
<protein>
    <submittedName>
        <fullName evidence="15">TonB-dependent receptor</fullName>
    </submittedName>
</protein>
<dbReference type="InterPro" id="IPR008969">
    <property type="entry name" value="CarboxyPept-like_regulatory"/>
</dbReference>
<sequence>MIKKIFVLAIALLAYTTAGAQHIFKAVIKDALTGEPLPGATLYLPLTGTGTSADSAGHIKLDNIPAGKQILTYRHIGYKSKTDTTNFPAAADTSVIVLMFANEENELEEIYVSATRSSRTIANIPTRVEVISGEELDEKSNMKPGDIRMLLSETTGIQTQQTSATSSNSSIRIQGLDGRYTQIIRDGLPLYSGFSGGLGLLQIAPLDLKQVEVVKGSSSTLYGGGAIAGLVNLVSKTPTDEPQLNFLLNGTSAAGADASAFYAAKNEKTGVTVYTAYNHGSPYDPAGIDLTAIPKYDRFVLNPKLFLYINNRTTLNFGINATTENRIGGDLHYINGKGNAQHAYFERNKTGRYSTQLHFDHKLSEQSSLIVKNSLSYYDREITLPDYIFAGKQYSSYSEAAYSHNGKTSDWVGGLNLLTDRFSEKKEGTFPLRDYAHTTIGGFIQNTWDINKRFTLESGLRADHHNQYGIFLLPRLSALWKISQHFTSRLGGGLGYQAPTVFTEDAERIQFRNVQPIIAANARAERSYGANYDLNFTAGLFDNNVSLSINQLLFYTRINNPIILTDLHSGSLQFMQPGGDINTKGAETNVKLVYNRFKLFVGYTFADVSQHIGNKISPATLVSKHRLNNVLFYEVEDSWKVGLEAYYYSRQRLSDNTIGRAYWITGFMVEKLWNRFSVFINFENFTDTRQTKFGSIYTGSASAPVFRDIYAPLDGFVVNGGIKVKISP</sequence>
<feature type="chain" id="PRO_5016569901" evidence="12">
    <location>
        <begin position="21"/>
        <end position="728"/>
    </location>
</feature>
<dbReference type="InterPro" id="IPR036942">
    <property type="entry name" value="Beta-barrel_TonB_sf"/>
</dbReference>
<dbReference type="InterPro" id="IPR039426">
    <property type="entry name" value="TonB-dep_rcpt-like"/>
</dbReference>
<evidence type="ECO:0000259" key="14">
    <source>
        <dbReference type="Pfam" id="PF07715"/>
    </source>
</evidence>
<keyword evidence="5 12" id="KW-0732">Signal</keyword>
<dbReference type="Pfam" id="PF00593">
    <property type="entry name" value="TonB_dep_Rec_b-barrel"/>
    <property type="match status" value="1"/>
</dbReference>
<dbReference type="PROSITE" id="PS52016">
    <property type="entry name" value="TONB_DEPENDENT_REC_3"/>
    <property type="match status" value="1"/>
</dbReference>
<keyword evidence="6 11" id="KW-0798">TonB box</keyword>
<dbReference type="GO" id="GO:0015344">
    <property type="term" value="F:siderophore uptake transmembrane transporter activity"/>
    <property type="evidence" value="ECO:0007669"/>
    <property type="project" value="TreeGrafter"/>
</dbReference>
<keyword evidence="3 10" id="KW-1134">Transmembrane beta strand</keyword>
<feature type="domain" description="TonB-dependent receptor-like beta-barrel" evidence="13">
    <location>
        <begin position="304"/>
        <end position="684"/>
    </location>
</feature>
<dbReference type="GO" id="GO:0044718">
    <property type="term" value="P:siderophore transmembrane transport"/>
    <property type="evidence" value="ECO:0007669"/>
    <property type="project" value="TreeGrafter"/>
</dbReference>
<dbReference type="PANTHER" id="PTHR30069:SF29">
    <property type="entry name" value="HEMOGLOBIN AND HEMOGLOBIN-HAPTOGLOBIN-BINDING PROTEIN 1-RELATED"/>
    <property type="match status" value="1"/>
</dbReference>
<feature type="domain" description="TonB-dependent receptor plug" evidence="14">
    <location>
        <begin position="122"/>
        <end position="229"/>
    </location>
</feature>
<dbReference type="Gene3D" id="2.40.170.20">
    <property type="entry name" value="TonB-dependent receptor, beta-barrel domain"/>
    <property type="match status" value="1"/>
</dbReference>
<dbReference type="Pfam" id="PF07715">
    <property type="entry name" value="Plug"/>
    <property type="match status" value="1"/>
</dbReference>
<dbReference type="OrthoDB" id="1109239at2"/>
<evidence type="ECO:0000313" key="16">
    <source>
        <dbReference type="Proteomes" id="UP000253209"/>
    </source>
</evidence>
<accession>A0A367GQ39</accession>
<dbReference type="Proteomes" id="UP000253209">
    <property type="component" value="Unassembled WGS sequence"/>
</dbReference>
<evidence type="ECO:0000313" key="15">
    <source>
        <dbReference type="EMBL" id="RCH54986.1"/>
    </source>
</evidence>
<dbReference type="EMBL" id="QGDC01000005">
    <property type="protein sequence ID" value="RCH54986.1"/>
    <property type="molecule type" value="Genomic_DNA"/>
</dbReference>
<keyword evidence="16" id="KW-1185">Reference proteome</keyword>
<comment type="subcellular location">
    <subcellularLocation>
        <location evidence="1 10">Cell outer membrane</location>
        <topology evidence="1 10">Multi-pass membrane protein</topology>
    </subcellularLocation>
</comment>
<evidence type="ECO:0000259" key="13">
    <source>
        <dbReference type="Pfam" id="PF00593"/>
    </source>
</evidence>
<dbReference type="InterPro" id="IPR012910">
    <property type="entry name" value="Plug_dom"/>
</dbReference>
<keyword evidence="9 10" id="KW-0998">Cell outer membrane</keyword>
<evidence type="ECO:0000256" key="8">
    <source>
        <dbReference type="ARBA" id="ARBA00023170"/>
    </source>
</evidence>
<keyword evidence="7 10" id="KW-0472">Membrane</keyword>
<keyword evidence="4 10" id="KW-0812">Transmembrane</keyword>
<comment type="similarity">
    <text evidence="10 11">Belongs to the TonB-dependent receptor family.</text>
</comment>
<keyword evidence="8 15" id="KW-0675">Receptor</keyword>
<evidence type="ECO:0000256" key="7">
    <source>
        <dbReference type="ARBA" id="ARBA00023136"/>
    </source>
</evidence>
<name>A0A367GQ39_9SPHI</name>
<keyword evidence="2 10" id="KW-0813">Transport</keyword>
<evidence type="ECO:0000256" key="4">
    <source>
        <dbReference type="ARBA" id="ARBA00022692"/>
    </source>
</evidence>
<evidence type="ECO:0000256" key="9">
    <source>
        <dbReference type="ARBA" id="ARBA00023237"/>
    </source>
</evidence>
<evidence type="ECO:0000256" key="1">
    <source>
        <dbReference type="ARBA" id="ARBA00004571"/>
    </source>
</evidence>
<evidence type="ECO:0000256" key="5">
    <source>
        <dbReference type="ARBA" id="ARBA00022729"/>
    </source>
</evidence>
<gene>
    <name evidence="15" type="ORF">DJ568_10965</name>
</gene>
<dbReference type="PANTHER" id="PTHR30069">
    <property type="entry name" value="TONB-DEPENDENT OUTER MEMBRANE RECEPTOR"/>
    <property type="match status" value="1"/>
</dbReference>
<dbReference type="Gene3D" id="2.170.130.10">
    <property type="entry name" value="TonB-dependent receptor, plug domain"/>
    <property type="match status" value="1"/>
</dbReference>
<dbReference type="Pfam" id="PF13715">
    <property type="entry name" value="CarbopepD_reg_2"/>
    <property type="match status" value="1"/>
</dbReference>
<dbReference type="InterPro" id="IPR037066">
    <property type="entry name" value="Plug_dom_sf"/>
</dbReference>
<dbReference type="RefSeq" id="WP_114005312.1">
    <property type="nucleotide sequence ID" value="NZ_QGDC01000005.1"/>
</dbReference>
<dbReference type="InterPro" id="IPR000531">
    <property type="entry name" value="Beta-barrel_TonB"/>
</dbReference>
<evidence type="ECO:0000256" key="2">
    <source>
        <dbReference type="ARBA" id="ARBA00022448"/>
    </source>
</evidence>
<dbReference type="Gene3D" id="2.60.40.1120">
    <property type="entry name" value="Carboxypeptidase-like, regulatory domain"/>
    <property type="match status" value="1"/>
</dbReference>
<organism evidence="15 16">
    <name type="scientific">Mucilaginibacter hurinus</name>
    <dbReference type="NCBI Taxonomy" id="2201324"/>
    <lineage>
        <taxon>Bacteria</taxon>
        <taxon>Pseudomonadati</taxon>
        <taxon>Bacteroidota</taxon>
        <taxon>Sphingobacteriia</taxon>
        <taxon>Sphingobacteriales</taxon>
        <taxon>Sphingobacteriaceae</taxon>
        <taxon>Mucilaginibacter</taxon>
    </lineage>
</organism>
<proteinExistence type="inferred from homology"/>
<dbReference type="AlphaFoldDB" id="A0A367GQ39"/>
<evidence type="ECO:0000256" key="10">
    <source>
        <dbReference type="PROSITE-ProRule" id="PRU01360"/>
    </source>
</evidence>
<dbReference type="SUPFAM" id="SSF56935">
    <property type="entry name" value="Porins"/>
    <property type="match status" value="1"/>
</dbReference>